<name>A0A914D6M3_9BILA</name>
<evidence type="ECO:0000259" key="1">
    <source>
        <dbReference type="PROSITE" id="PS50097"/>
    </source>
</evidence>
<dbReference type="CDD" id="cd18186">
    <property type="entry name" value="BTB_POZ_ZBTB_KLHL-like"/>
    <property type="match status" value="1"/>
</dbReference>
<keyword evidence="2" id="KW-1185">Reference proteome</keyword>
<evidence type="ECO:0000313" key="3">
    <source>
        <dbReference type="WBParaSite" id="ACRNAN_scaffold1865.g30085.t1"/>
    </source>
</evidence>
<dbReference type="Gene3D" id="3.30.710.10">
    <property type="entry name" value="Potassium Channel Kv1.1, Chain A"/>
    <property type="match status" value="1"/>
</dbReference>
<organism evidence="2 3">
    <name type="scientific">Acrobeloides nanus</name>
    <dbReference type="NCBI Taxonomy" id="290746"/>
    <lineage>
        <taxon>Eukaryota</taxon>
        <taxon>Metazoa</taxon>
        <taxon>Ecdysozoa</taxon>
        <taxon>Nematoda</taxon>
        <taxon>Chromadorea</taxon>
        <taxon>Rhabditida</taxon>
        <taxon>Tylenchina</taxon>
        <taxon>Cephalobomorpha</taxon>
        <taxon>Cephaloboidea</taxon>
        <taxon>Cephalobidae</taxon>
        <taxon>Acrobeloides</taxon>
    </lineage>
</organism>
<reference evidence="3" key="1">
    <citation type="submission" date="2022-11" db="UniProtKB">
        <authorList>
            <consortium name="WormBaseParasite"/>
        </authorList>
    </citation>
    <scope>IDENTIFICATION</scope>
</reference>
<dbReference type="SUPFAM" id="SSF54695">
    <property type="entry name" value="POZ domain"/>
    <property type="match status" value="1"/>
</dbReference>
<dbReference type="PANTHER" id="PTHR22744:SF17">
    <property type="entry name" value="BTB DOMAIN-CONTAINING PROTEIN"/>
    <property type="match status" value="1"/>
</dbReference>
<dbReference type="Proteomes" id="UP000887540">
    <property type="component" value="Unplaced"/>
</dbReference>
<dbReference type="PROSITE" id="PS50097">
    <property type="entry name" value="BTB"/>
    <property type="match status" value="1"/>
</dbReference>
<dbReference type="InterPro" id="IPR011333">
    <property type="entry name" value="SKP1/BTB/POZ_sf"/>
</dbReference>
<accession>A0A914D6M3</accession>
<feature type="domain" description="BTB" evidence="1">
    <location>
        <begin position="12"/>
        <end position="82"/>
    </location>
</feature>
<dbReference type="AlphaFoldDB" id="A0A914D6M3"/>
<dbReference type="Pfam" id="PF00651">
    <property type="entry name" value="BTB"/>
    <property type="match status" value="1"/>
</dbReference>
<sequence>MTTDFSVPNSLSDVVLIVEGKRLHVTRSYLAVHSEVFHKMLLGKFVEGQQKEITLMGPENLKYDEFLTLLKVLYQPQEEVTGM</sequence>
<dbReference type="PANTHER" id="PTHR22744">
    <property type="entry name" value="HELIX LOOP HELIX PROTEIN 21-RELATED"/>
    <property type="match status" value="1"/>
</dbReference>
<dbReference type="WBParaSite" id="ACRNAN_scaffold1865.g30085.t1">
    <property type="protein sequence ID" value="ACRNAN_scaffold1865.g30085.t1"/>
    <property type="gene ID" value="ACRNAN_scaffold1865.g30085"/>
</dbReference>
<proteinExistence type="predicted"/>
<protein>
    <submittedName>
        <fullName evidence="3">BTB domain-containing protein</fullName>
    </submittedName>
</protein>
<dbReference type="InterPro" id="IPR000210">
    <property type="entry name" value="BTB/POZ_dom"/>
</dbReference>
<evidence type="ECO:0000313" key="2">
    <source>
        <dbReference type="Proteomes" id="UP000887540"/>
    </source>
</evidence>